<sequence>MSDEDLAVALLAATPTHEDRDPALLRRWARAALEFGDELAARPFPADVRVVERDGGVRDGEVVLAEYHRRTGAATVYTDALRRVREVARRRGWAVDPGALRAAAVAHEVAHHRLHGPLARELKRRLGHHALRLGRVRVLGHVAGADEVVAHRYAHRVSGLDRSPLALTAALADSLALVAQGG</sequence>
<evidence type="ECO:0000313" key="1">
    <source>
        <dbReference type="EMBL" id="ATE54795.1"/>
    </source>
</evidence>
<dbReference type="EMBL" id="CP023445">
    <property type="protein sequence ID" value="ATE54795.1"/>
    <property type="molecule type" value="Genomic_DNA"/>
</dbReference>
<dbReference type="Proteomes" id="UP000218505">
    <property type="component" value="Chromosome"/>
</dbReference>
<protein>
    <submittedName>
        <fullName evidence="1">Uncharacterized protein</fullName>
    </submittedName>
</protein>
<dbReference type="RefSeq" id="WP_096494292.1">
    <property type="nucleotide sequence ID" value="NZ_CP023445.1"/>
</dbReference>
<accession>A0A290Z738</accession>
<dbReference type="KEGG" id="apre:CNX65_17165"/>
<reference evidence="1" key="1">
    <citation type="submission" date="2017-09" db="EMBL/GenBank/DDBJ databases">
        <title>Complete Genome Sequence of ansamitocin-producing Bacterium Actinosynnema pretiosum X47.</title>
        <authorList>
            <person name="Cao G."/>
            <person name="Zong G."/>
            <person name="Zhong C."/>
            <person name="Fu J."/>
        </authorList>
    </citation>
    <scope>NUCLEOTIDE SEQUENCE [LARGE SCALE GENOMIC DNA]</scope>
    <source>
        <strain evidence="1">X47</strain>
    </source>
</reference>
<organism evidence="1 2">
    <name type="scientific">Actinosynnema pretiosum</name>
    <dbReference type="NCBI Taxonomy" id="42197"/>
    <lineage>
        <taxon>Bacteria</taxon>
        <taxon>Bacillati</taxon>
        <taxon>Actinomycetota</taxon>
        <taxon>Actinomycetes</taxon>
        <taxon>Pseudonocardiales</taxon>
        <taxon>Pseudonocardiaceae</taxon>
        <taxon>Actinosynnema</taxon>
    </lineage>
</organism>
<keyword evidence="2" id="KW-1185">Reference proteome</keyword>
<dbReference type="AlphaFoldDB" id="A0A290Z738"/>
<gene>
    <name evidence="1" type="ORF">CNX65_17165</name>
</gene>
<proteinExistence type="predicted"/>
<evidence type="ECO:0000313" key="2">
    <source>
        <dbReference type="Proteomes" id="UP000218505"/>
    </source>
</evidence>
<name>A0A290Z738_9PSEU</name>